<comment type="caution">
    <text evidence="2">The sequence shown here is derived from an EMBL/GenBank/DDBJ whole genome shotgun (WGS) entry which is preliminary data.</text>
</comment>
<keyword evidence="1" id="KW-1133">Transmembrane helix</keyword>
<organism evidence="2 3">
    <name type="scientific">Microcoleus asticus IPMA8</name>
    <dbReference type="NCBI Taxonomy" id="2563858"/>
    <lineage>
        <taxon>Bacteria</taxon>
        <taxon>Bacillati</taxon>
        <taxon>Cyanobacteriota</taxon>
        <taxon>Cyanophyceae</taxon>
        <taxon>Oscillatoriophycideae</taxon>
        <taxon>Oscillatoriales</taxon>
        <taxon>Microcoleaceae</taxon>
        <taxon>Microcoleus</taxon>
        <taxon>Microcoleus asticus</taxon>
    </lineage>
</organism>
<keyword evidence="1" id="KW-0812">Transmembrane</keyword>
<evidence type="ECO:0000313" key="3">
    <source>
        <dbReference type="Proteomes" id="UP000702425"/>
    </source>
</evidence>
<feature type="transmembrane region" description="Helical" evidence="1">
    <location>
        <begin position="134"/>
        <end position="154"/>
    </location>
</feature>
<protein>
    <submittedName>
        <fullName evidence="2">Uncharacterized protein</fullName>
    </submittedName>
</protein>
<proteinExistence type="predicted"/>
<reference evidence="2 3" key="1">
    <citation type="journal article" date="2020" name="Sci. Rep.">
        <title>A novel cyanobacterial geosmin producer, revising GeoA distribution and dispersion patterns in Bacteria.</title>
        <authorList>
            <person name="Churro C."/>
            <person name="Semedo-Aguiar A.P."/>
            <person name="Silva A.D."/>
            <person name="Pereira-Leal J.B."/>
            <person name="Leite R.B."/>
        </authorList>
    </citation>
    <scope>NUCLEOTIDE SEQUENCE [LARGE SCALE GENOMIC DNA]</scope>
    <source>
        <strain evidence="2 3">IPMA8</strain>
    </source>
</reference>
<keyword evidence="1" id="KW-0472">Membrane</keyword>
<accession>A0ABX2D4I4</accession>
<evidence type="ECO:0000256" key="1">
    <source>
        <dbReference type="SAM" id="Phobius"/>
    </source>
</evidence>
<gene>
    <name evidence="2" type="ORF">E5S67_04325</name>
</gene>
<dbReference type="Proteomes" id="UP000702425">
    <property type="component" value="Unassembled WGS sequence"/>
</dbReference>
<feature type="transmembrane region" description="Helical" evidence="1">
    <location>
        <begin position="103"/>
        <end position="128"/>
    </location>
</feature>
<keyword evidence="3" id="KW-1185">Reference proteome</keyword>
<dbReference type="EMBL" id="SRRZ01000089">
    <property type="protein sequence ID" value="NQE36560.1"/>
    <property type="molecule type" value="Genomic_DNA"/>
</dbReference>
<sequence>MLNIVKFFRSFIPFESLTITTSLTFSEVLRRLDEVVTFPKLFRIILPFGPPPAKLYEGTISGNTFKINRIIIGRYLFFPIIQGDIHTQPFGCSIKIRMSLHKIVIGFIILWLWTTGSIGMFSLFAWLVEPSVGPIFLPILGMFICAWLLCLIPFKIEAKAATKFLSILLT</sequence>
<name>A0ABX2D4I4_9CYAN</name>
<evidence type="ECO:0000313" key="2">
    <source>
        <dbReference type="EMBL" id="NQE36560.1"/>
    </source>
</evidence>
<dbReference type="RefSeq" id="WP_172190450.1">
    <property type="nucleotide sequence ID" value="NZ_CAWPPK010000306.1"/>
</dbReference>